<reference evidence="2 3" key="1">
    <citation type="submission" date="2019-02" db="EMBL/GenBank/DDBJ databases">
        <title>Genome sequencing of the rare red list fungi Phellinidium pouzarii.</title>
        <authorList>
            <person name="Buettner E."/>
            <person name="Kellner H."/>
        </authorList>
    </citation>
    <scope>NUCLEOTIDE SEQUENCE [LARGE SCALE GENOMIC DNA]</scope>
    <source>
        <strain evidence="2 3">DSM 108285</strain>
    </source>
</reference>
<accession>A0A4S4LMQ8</accession>
<name>A0A4S4LMQ8_9AGAM</name>
<dbReference type="SUPFAM" id="SSF51182">
    <property type="entry name" value="RmlC-like cupins"/>
    <property type="match status" value="1"/>
</dbReference>
<dbReference type="OrthoDB" id="5840532at2759"/>
<sequence>MSSDNTASALLDRAPVRRVVTGHTPDGKAVVVDDSPVEPHAFDPSPSLFTDLFWTDTFPPDNDVDFKDLAKEHSQDLISPNGSSFRVVEIPPGTGSPFHRTVSLDYGILIQGSITLLLDDDKRVVLKPGDVVVQRGTIHGWLNEGNEWARMYFIMFPSQKVKINDRELETEFRE</sequence>
<protein>
    <recommendedName>
        <fullName evidence="1">Cupin type-2 domain-containing protein</fullName>
    </recommendedName>
</protein>
<dbReference type="Proteomes" id="UP000308199">
    <property type="component" value="Unassembled WGS sequence"/>
</dbReference>
<feature type="domain" description="Cupin type-2" evidence="1">
    <location>
        <begin position="87"/>
        <end position="154"/>
    </location>
</feature>
<evidence type="ECO:0000313" key="3">
    <source>
        <dbReference type="Proteomes" id="UP000308199"/>
    </source>
</evidence>
<dbReference type="CDD" id="cd02231">
    <property type="entry name" value="cupin_BLL6423-like"/>
    <property type="match status" value="1"/>
</dbReference>
<dbReference type="Pfam" id="PF07883">
    <property type="entry name" value="Cupin_2"/>
    <property type="match status" value="1"/>
</dbReference>
<gene>
    <name evidence="2" type="ORF">EW145_g730</name>
</gene>
<dbReference type="InterPro" id="IPR013096">
    <property type="entry name" value="Cupin_2"/>
</dbReference>
<evidence type="ECO:0000259" key="1">
    <source>
        <dbReference type="Pfam" id="PF07883"/>
    </source>
</evidence>
<dbReference type="PANTHER" id="PTHR36156">
    <property type="entry name" value="SLR2101 PROTEIN"/>
    <property type="match status" value="1"/>
</dbReference>
<dbReference type="EMBL" id="SGPK01000016">
    <property type="protein sequence ID" value="THH11310.1"/>
    <property type="molecule type" value="Genomic_DNA"/>
</dbReference>
<evidence type="ECO:0000313" key="2">
    <source>
        <dbReference type="EMBL" id="THH11310.1"/>
    </source>
</evidence>
<proteinExistence type="predicted"/>
<dbReference type="Gene3D" id="2.60.120.10">
    <property type="entry name" value="Jelly Rolls"/>
    <property type="match status" value="1"/>
</dbReference>
<organism evidence="2 3">
    <name type="scientific">Phellinidium pouzarii</name>
    <dbReference type="NCBI Taxonomy" id="167371"/>
    <lineage>
        <taxon>Eukaryota</taxon>
        <taxon>Fungi</taxon>
        <taxon>Dikarya</taxon>
        <taxon>Basidiomycota</taxon>
        <taxon>Agaricomycotina</taxon>
        <taxon>Agaricomycetes</taxon>
        <taxon>Hymenochaetales</taxon>
        <taxon>Hymenochaetaceae</taxon>
        <taxon>Phellinidium</taxon>
    </lineage>
</organism>
<keyword evidence="3" id="KW-1185">Reference proteome</keyword>
<dbReference type="AlphaFoldDB" id="A0A4S4LMQ8"/>
<dbReference type="InterPro" id="IPR047142">
    <property type="entry name" value="OryJ/VirC-like"/>
</dbReference>
<dbReference type="InterPro" id="IPR011051">
    <property type="entry name" value="RmlC_Cupin_sf"/>
</dbReference>
<dbReference type="InterPro" id="IPR014710">
    <property type="entry name" value="RmlC-like_jellyroll"/>
</dbReference>
<comment type="caution">
    <text evidence="2">The sequence shown here is derived from an EMBL/GenBank/DDBJ whole genome shotgun (WGS) entry which is preliminary data.</text>
</comment>
<dbReference type="PANTHER" id="PTHR36156:SF2">
    <property type="entry name" value="CUPIN TYPE-2 DOMAIN-CONTAINING PROTEIN"/>
    <property type="match status" value="1"/>
</dbReference>